<evidence type="ECO:0000313" key="1">
    <source>
        <dbReference type="EMBL" id="OAT55253.1"/>
    </source>
</evidence>
<dbReference type="Proteomes" id="UP000078224">
    <property type="component" value="Unassembled WGS sequence"/>
</dbReference>
<dbReference type="OrthoDB" id="6457241at2"/>
<keyword evidence="2" id="KW-1185">Reference proteome</keyword>
<dbReference type="PATRIC" id="fig|1354272.4.peg.2"/>
<dbReference type="SUPFAM" id="SSF54857">
    <property type="entry name" value="DNA damage-inducible protein DinI"/>
    <property type="match status" value="1"/>
</dbReference>
<protein>
    <recommendedName>
        <fullName evidence="3">MsgA family virulence protein</fullName>
    </recommendedName>
</protein>
<dbReference type="Gene3D" id="3.30.910.10">
    <property type="entry name" value="DinI-like"/>
    <property type="match status" value="1"/>
</dbReference>
<dbReference type="AlphaFoldDB" id="A0A1B7K588"/>
<name>A0A1B7K588_9GAMM</name>
<comment type="caution">
    <text evidence="1">The sequence shown here is derived from an EMBL/GenBank/DDBJ whole genome shotgun (WGS) entry which is preliminary data.</text>
</comment>
<proteinExistence type="predicted"/>
<dbReference type="InterPro" id="IPR036687">
    <property type="entry name" value="DinI-like_sf"/>
</dbReference>
<gene>
    <name evidence="1" type="ORF">M998_0002</name>
</gene>
<dbReference type="EMBL" id="LXEW01000001">
    <property type="protein sequence ID" value="OAT55253.1"/>
    <property type="molecule type" value="Genomic_DNA"/>
</dbReference>
<evidence type="ECO:0000313" key="2">
    <source>
        <dbReference type="Proteomes" id="UP000078224"/>
    </source>
</evidence>
<organism evidence="1 2">
    <name type="scientific">Providencia heimbachae ATCC 35613</name>
    <dbReference type="NCBI Taxonomy" id="1354272"/>
    <lineage>
        <taxon>Bacteria</taxon>
        <taxon>Pseudomonadati</taxon>
        <taxon>Pseudomonadota</taxon>
        <taxon>Gammaproteobacteria</taxon>
        <taxon>Enterobacterales</taxon>
        <taxon>Morganellaceae</taxon>
        <taxon>Providencia</taxon>
    </lineage>
</organism>
<dbReference type="Pfam" id="PF06183">
    <property type="entry name" value="DinI"/>
    <property type="match status" value="1"/>
</dbReference>
<dbReference type="InterPro" id="IPR010391">
    <property type="entry name" value="DNA_damage-inducible_DinI-like"/>
</dbReference>
<dbReference type="RefSeq" id="WP_068907067.1">
    <property type="nucleotide sequence ID" value="NZ_LXEW01000001.1"/>
</dbReference>
<sequence>MVTIKVRFAGSMKGKLPMGTFDALRNEITKKLSPKYPDLNIDINWGPNADVSISGLGKNEKKTYIEETLEEIWNDGEWMPEMKETEEVEYFDK</sequence>
<reference evidence="1 2" key="1">
    <citation type="submission" date="2016-04" db="EMBL/GenBank/DDBJ databases">
        <title>ATOL: Assembling a taxonomically balanced genome-scale reconstruction of the evolutionary history of the Enterobacteriaceae.</title>
        <authorList>
            <person name="Plunkett G.III."/>
            <person name="Neeno-Eckwall E.C."/>
            <person name="Glasner J.D."/>
            <person name="Perna N.T."/>
        </authorList>
    </citation>
    <scope>NUCLEOTIDE SEQUENCE [LARGE SCALE GENOMIC DNA]</scope>
    <source>
        <strain evidence="1 2">ATCC 35613</strain>
    </source>
</reference>
<accession>A0A1B7K588</accession>
<evidence type="ECO:0008006" key="3">
    <source>
        <dbReference type="Google" id="ProtNLM"/>
    </source>
</evidence>